<feature type="transmembrane region" description="Helical" evidence="1">
    <location>
        <begin position="27"/>
        <end position="48"/>
    </location>
</feature>
<keyword evidence="1" id="KW-0472">Membrane</keyword>
<keyword evidence="1" id="KW-0812">Transmembrane</keyword>
<protein>
    <submittedName>
        <fullName evidence="2">Uncharacterized protein</fullName>
    </submittedName>
</protein>
<dbReference type="EMBL" id="CP001650">
    <property type="protein sequence ID" value="ADF51644.1"/>
    <property type="molecule type" value="Genomic_DNA"/>
</dbReference>
<evidence type="ECO:0000256" key="1">
    <source>
        <dbReference type="SAM" id="Phobius"/>
    </source>
</evidence>
<dbReference type="AlphaFoldDB" id="D5BJH8"/>
<keyword evidence="3" id="KW-1185">Reference proteome</keyword>
<dbReference type="eggNOG" id="ENOG5033CI5">
    <property type="taxonomic scope" value="Bacteria"/>
</dbReference>
<reference evidence="2 3" key="1">
    <citation type="journal article" date="2010" name="BMC Genomics">
        <title>The complete genome of Zunongwangia profunda SM-A87 reveals its adaptation to the deep-sea environment and ecological role in sedimentary organic nitrogen degradation.</title>
        <authorList>
            <person name="Qin Q.L."/>
            <person name="Zhang X.Y."/>
            <person name="Wang X.M."/>
            <person name="Liu G.M."/>
            <person name="Chen X.L."/>
            <person name="Xie B.B."/>
            <person name="Dang H.Y."/>
            <person name="Zhou B.C."/>
            <person name="Yu J."/>
            <person name="Zhang Y.Z."/>
        </authorList>
    </citation>
    <scope>NUCLEOTIDE SEQUENCE [LARGE SCALE GENOMIC DNA]</scope>
    <source>
        <strain evidence="3">DSM 18752 / CCTCC AB 206139 / SM-A87</strain>
    </source>
</reference>
<dbReference type="KEGG" id="zpr:ZPR_1308"/>
<dbReference type="STRING" id="655815.ZPR_1308"/>
<dbReference type="HOGENOM" id="CLU_1383722_0_0_10"/>
<evidence type="ECO:0000313" key="2">
    <source>
        <dbReference type="EMBL" id="ADF51644.1"/>
    </source>
</evidence>
<proteinExistence type="predicted"/>
<gene>
    <name evidence="2" type="ordered locus">ZPR_1308</name>
</gene>
<keyword evidence="1" id="KW-1133">Transmembrane helix</keyword>
<name>D5BJH8_ZUNPS</name>
<organism evidence="2 3">
    <name type="scientific">Zunongwangia profunda (strain DSM 18752 / CCTCC AB 206139 / SM-A87)</name>
    <name type="common">Wangia profunda</name>
    <dbReference type="NCBI Taxonomy" id="655815"/>
    <lineage>
        <taxon>Bacteria</taxon>
        <taxon>Pseudomonadati</taxon>
        <taxon>Bacteroidota</taxon>
        <taxon>Flavobacteriia</taxon>
        <taxon>Flavobacteriales</taxon>
        <taxon>Flavobacteriaceae</taxon>
        <taxon>Zunongwangia</taxon>
    </lineage>
</organism>
<evidence type="ECO:0000313" key="3">
    <source>
        <dbReference type="Proteomes" id="UP000001654"/>
    </source>
</evidence>
<accession>D5BJH8</accession>
<sequence>MKDEKSLETILKATEEVRTFFKGIRKIFLILLSLVVLLFVLLIISTTYNTKLENLNSELENQKIDSIIKTIMDIKRVQKNDSTITTSYSYQVRGDKIVTYNELVNEKDSLRNTIDSLKLLRIKLKSKNSELDQKLKMIIDNYGIKFTEFYKIKNKDTINYLRLEGKKIDSALILLEHYRKNLSYDKEKNKWYIIENK</sequence>
<dbReference type="Proteomes" id="UP000001654">
    <property type="component" value="Chromosome"/>
</dbReference>